<evidence type="ECO:0000313" key="3">
    <source>
        <dbReference type="Proteomes" id="UP000827092"/>
    </source>
</evidence>
<feature type="compositionally biased region" description="Pro residues" evidence="1">
    <location>
        <begin position="44"/>
        <end position="53"/>
    </location>
</feature>
<sequence length="69" mass="7759">MLSQSVFILKIKIKRAFALLALREVSVLAELALGHLRYHLTDVPPQPNNPPESVPRSGSRATRRQRAWG</sequence>
<reference evidence="2 3" key="1">
    <citation type="journal article" date="2022" name="Nat. Ecol. Evol.">
        <title>A masculinizing supergene underlies an exaggerated male reproductive morph in a spider.</title>
        <authorList>
            <person name="Hendrickx F."/>
            <person name="De Corte Z."/>
            <person name="Sonet G."/>
            <person name="Van Belleghem S.M."/>
            <person name="Kostlbacher S."/>
            <person name="Vangestel C."/>
        </authorList>
    </citation>
    <scope>NUCLEOTIDE SEQUENCE [LARGE SCALE GENOMIC DNA]</scope>
    <source>
        <strain evidence="2">W744_W776</strain>
    </source>
</reference>
<keyword evidence="3" id="KW-1185">Reference proteome</keyword>
<dbReference type="Proteomes" id="UP000827092">
    <property type="component" value="Unassembled WGS sequence"/>
</dbReference>
<organism evidence="2 3">
    <name type="scientific">Oedothorax gibbosus</name>
    <dbReference type="NCBI Taxonomy" id="931172"/>
    <lineage>
        <taxon>Eukaryota</taxon>
        <taxon>Metazoa</taxon>
        <taxon>Ecdysozoa</taxon>
        <taxon>Arthropoda</taxon>
        <taxon>Chelicerata</taxon>
        <taxon>Arachnida</taxon>
        <taxon>Araneae</taxon>
        <taxon>Araneomorphae</taxon>
        <taxon>Entelegynae</taxon>
        <taxon>Araneoidea</taxon>
        <taxon>Linyphiidae</taxon>
        <taxon>Erigoninae</taxon>
        <taxon>Oedothorax</taxon>
    </lineage>
</organism>
<dbReference type="EMBL" id="JAFNEN010002763">
    <property type="protein sequence ID" value="KAG8172393.1"/>
    <property type="molecule type" value="Genomic_DNA"/>
</dbReference>
<comment type="caution">
    <text evidence="2">The sequence shown here is derived from an EMBL/GenBank/DDBJ whole genome shotgun (WGS) entry which is preliminary data.</text>
</comment>
<evidence type="ECO:0000256" key="1">
    <source>
        <dbReference type="SAM" id="MobiDB-lite"/>
    </source>
</evidence>
<dbReference type="AlphaFoldDB" id="A0AAV6TL52"/>
<accession>A0AAV6TL52</accession>
<evidence type="ECO:0000313" key="2">
    <source>
        <dbReference type="EMBL" id="KAG8172393.1"/>
    </source>
</evidence>
<gene>
    <name evidence="2" type="ORF">JTE90_012553</name>
</gene>
<protein>
    <submittedName>
        <fullName evidence="2">Uncharacterized protein</fullName>
    </submittedName>
</protein>
<name>A0AAV6TL52_9ARAC</name>
<proteinExistence type="predicted"/>
<feature type="region of interest" description="Disordered" evidence="1">
    <location>
        <begin position="41"/>
        <end position="69"/>
    </location>
</feature>